<dbReference type="Gene3D" id="3.40.50.1000">
    <property type="entry name" value="HAD superfamily/HAD-like"/>
    <property type="match status" value="1"/>
</dbReference>
<dbReference type="InterPro" id="IPR023214">
    <property type="entry name" value="HAD_sf"/>
</dbReference>
<dbReference type="InterPro" id="IPR006439">
    <property type="entry name" value="HAD-SF_hydro_IA"/>
</dbReference>
<dbReference type="SFLD" id="SFLDS00003">
    <property type="entry name" value="Haloacid_Dehalogenase"/>
    <property type="match status" value="1"/>
</dbReference>
<accession>A0ABY0VDC1</accession>
<keyword evidence="2" id="KW-1185">Reference proteome</keyword>
<dbReference type="CDD" id="cd02603">
    <property type="entry name" value="HAD_sEH-N_like"/>
    <property type="match status" value="1"/>
</dbReference>
<sequence>MGNAQCLISTVLFDIGGVLVTHRPDAAKMAQVMNMDTTPSDTVKLVDHSIWFHRDAYDAGCSDREFWDHVAGDCGLGELSDATIAALVQEDITRFDLPDPDALELVCELKARGMNLGILSNAPHAIADRFPQLSWADAFDHFTFSAPLGVCKPAQRIYKEAIARSGVPADSILFIDDRQPNIRAATLAGMHTIQWTDPATAREALVNLNLLDECVAAS</sequence>
<protein>
    <submittedName>
        <fullName evidence="1">Hydrolase of the HAD superfamily</fullName>
    </submittedName>
</protein>
<evidence type="ECO:0000313" key="1">
    <source>
        <dbReference type="EMBL" id="SDU10049.1"/>
    </source>
</evidence>
<keyword evidence="1" id="KW-0378">Hydrolase</keyword>
<dbReference type="EMBL" id="LT629792">
    <property type="protein sequence ID" value="SDU10049.1"/>
    <property type="molecule type" value="Genomic_DNA"/>
</dbReference>
<dbReference type="PANTHER" id="PTHR43611:SF3">
    <property type="entry name" value="FLAVIN MONONUCLEOTIDE HYDROLASE 1, CHLOROPLATIC"/>
    <property type="match status" value="1"/>
</dbReference>
<evidence type="ECO:0000313" key="2">
    <source>
        <dbReference type="Proteomes" id="UP000198976"/>
    </source>
</evidence>
<dbReference type="RefSeq" id="WP_092649025.1">
    <property type="nucleotide sequence ID" value="NZ_LT629792.1"/>
</dbReference>
<dbReference type="SFLD" id="SFLDG01129">
    <property type="entry name" value="C1.5:_HAD__Beta-PGM__Phosphata"/>
    <property type="match status" value="1"/>
</dbReference>
<proteinExistence type="predicted"/>
<reference evidence="1 2" key="1">
    <citation type="submission" date="2016-10" db="EMBL/GenBank/DDBJ databases">
        <authorList>
            <person name="Varghese N."/>
            <person name="Submissions S."/>
        </authorList>
    </citation>
    <scope>NUCLEOTIDE SEQUENCE [LARGE SCALE GENOMIC DNA]</scope>
    <source>
        <strain evidence="1 2">DSM 9169</strain>
    </source>
</reference>
<dbReference type="Pfam" id="PF00702">
    <property type="entry name" value="Hydrolase"/>
    <property type="match status" value="1"/>
</dbReference>
<organism evidence="1 2">
    <name type="scientific">Schaalia radingae</name>
    <dbReference type="NCBI Taxonomy" id="131110"/>
    <lineage>
        <taxon>Bacteria</taxon>
        <taxon>Bacillati</taxon>
        <taxon>Actinomycetota</taxon>
        <taxon>Actinomycetes</taxon>
        <taxon>Actinomycetales</taxon>
        <taxon>Actinomycetaceae</taxon>
        <taxon>Schaalia</taxon>
    </lineage>
</organism>
<name>A0ABY0VDC1_9ACTO</name>
<gene>
    <name evidence="1" type="ORF">SAMN04489714_2162</name>
</gene>
<dbReference type="PANTHER" id="PTHR43611">
    <property type="entry name" value="ALPHA-D-GLUCOSE 1-PHOSPHATE PHOSPHATASE"/>
    <property type="match status" value="1"/>
</dbReference>
<dbReference type="PRINTS" id="PR00413">
    <property type="entry name" value="HADHALOGNASE"/>
</dbReference>
<dbReference type="NCBIfam" id="TIGR01509">
    <property type="entry name" value="HAD-SF-IA-v3"/>
    <property type="match status" value="1"/>
</dbReference>
<dbReference type="GO" id="GO:0016787">
    <property type="term" value="F:hydrolase activity"/>
    <property type="evidence" value="ECO:0007669"/>
    <property type="project" value="UniProtKB-KW"/>
</dbReference>
<dbReference type="Proteomes" id="UP000198976">
    <property type="component" value="Chromosome I"/>
</dbReference>
<dbReference type="SUPFAM" id="SSF56784">
    <property type="entry name" value="HAD-like"/>
    <property type="match status" value="1"/>
</dbReference>
<dbReference type="InterPro" id="IPR036412">
    <property type="entry name" value="HAD-like_sf"/>
</dbReference>